<keyword evidence="3" id="KW-1185">Reference proteome</keyword>
<keyword evidence="2" id="KW-0482">Metalloprotease</keyword>
<dbReference type="Pfam" id="PF13688">
    <property type="entry name" value="Reprolysin_5"/>
    <property type="match status" value="1"/>
</dbReference>
<keyword evidence="2" id="KW-0378">Hydrolase</keyword>
<dbReference type="PROSITE" id="PS50215">
    <property type="entry name" value="ADAM_MEPRO"/>
    <property type="match status" value="1"/>
</dbReference>
<dbReference type="InterPro" id="IPR026444">
    <property type="entry name" value="Secre_tail"/>
</dbReference>
<dbReference type="GO" id="GO:0008237">
    <property type="term" value="F:metallopeptidase activity"/>
    <property type="evidence" value="ECO:0007669"/>
    <property type="project" value="UniProtKB-KW"/>
</dbReference>
<evidence type="ECO:0000313" key="3">
    <source>
        <dbReference type="Proteomes" id="UP001595818"/>
    </source>
</evidence>
<keyword evidence="2" id="KW-0645">Protease</keyword>
<dbReference type="InterPro" id="IPR001590">
    <property type="entry name" value="Peptidase_M12B"/>
</dbReference>
<dbReference type="Gene3D" id="3.40.390.10">
    <property type="entry name" value="Collagenase (Catalytic Domain)"/>
    <property type="match status" value="1"/>
</dbReference>
<evidence type="ECO:0000259" key="1">
    <source>
        <dbReference type="PROSITE" id="PS50215"/>
    </source>
</evidence>
<sequence>MKGEVMGLIATDEGNFNLVWDPSSGKYILYNDKNLKEKLMFECEVEGDKRFRYNANVLQRTSKTAIQSEHNCVRFYFETEHDIFQARESVEGVEGFITGLYNQVALLYQNENIETAISEIHVWTTPDPYTATNTQDLLNQFRAETTAINGDLGHLLTFRPVGGGRAAGYDGICNSDVNARLAVSRLNNNYQLVPNYSWSVLVVTHEFGHLMGSRHTHACVWNGNNTAIDGCHNCQEHPDPTNGSCNNCPQPPTPSGGGTIMSYCHTSDNPGINFNLGFGLQPGNVIRNSVHNATCLCECFSGSISGSSLLCSSSVYSLSSVLPSGASVTWTASPAGAVNITGSGTSRTLTPVGNFNGHVTLKATVTGLCEDMEIRRFIWVGPPSDMLIAAASHWGPPAQRRIDPSTTTFAEAAYDTVNVNRGNYHLLVHGLQEYEWEIWDHSNWNISPQWGGGPPDNADVEIDYWHSPQPAQQRIYIRARNACGWGWWRETYWDVIGGCSFCAFTVYPNPASETIYIRLDSEKEKVSMVQSEHYTIEIYNENGDIVWEKETDSKEESISTTGWKQGVYYVRIHHPEGEFAQRVVVRR</sequence>
<dbReference type="SUPFAM" id="SSF55486">
    <property type="entry name" value="Metalloproteases ('zincins'), catalytic domain"/>
    <property type="match status" value="1"/>
</dbReference>
<organism evidence="2 3">
    <name type="scientific">Negadavirga shengliensis</name>
    <dbReference type="NCBI Taxonomy" id="1389218"/>
    <lineage>
        <taxon>Bacteria</taxon>
        <taxon>Pseudomonadati</taxon>
        <taxon>Bacteroidota</taxon>
        <taxon>Cytophagia</taxon>
        <taxon>Cytophagales</taxon>
        <taxon>Cyclobacteriaceae</taxon>
        <taxon>Negadavirga</taxon>
    </lineage>
</organism>
<proteinExistence type="predicted"/>
<feature type="domain" description="Peptidase M12B" evidence="1">
    <location>
        <begin position="71"/>
        <end position="268"/>
    </location>
</feature>
<dbReference type="RefSeq" id="WP_377065306.1">
    <property type="nucleotide sequence ID" value="NZ_JBHSJJ010000007.1"/>
</dbReference>
<comment type="caution">
    <text evidence="2">The sequence shown here is derived from an EMBL/GenBank/DDBJ whole genome shotgun (WGS) entry which is preliminary data.</text>
</comment>
<dbReference type="Proteomes" id="UP001595818">
    <property type="component" value="Unassembled WGS sequence"/>
</dbReference>
<dbReference type="Pfam" id="PF18962">
    <property type="entry name" value="Por_Secre_tail"/>
    <property type="match status" value="1"/>
</dbReference>
<dbReference type="EMBL" id="JBHSJJ010000007">
    <property type="protein sequence ID" value="MFC4872723.1"/>
    <property type="molecule type" value="Genomic_DNA"/>
</dbReference>
<accession>A0ABV9T2N9</accession>
<gene>
    <name evidence="2" type="ORF">ACFPFU_13590</name>
</gene>
<reference evidence="3" key="1">
    <citation type="journal article" date="2019" name="Int. J. Syst. Evol. Microbiol.">
        <title>The Global Catalogue of Microorganisms (GCM) 10K type strain sequencing project: providing services to taxonomists for standard genome sequencing and annotation.</title>
        <authorList>
            <consortium name="The Broad Institute Genomics Platform"/>
            <consortium name="The Broad Institute Genome Sequencing Center for Infectious Disease"/>
            <person name="Wu L."/>
            <person name="Ma J."/>
        </authorList>
    </citation>
    <scope>NUCLEOTIDE SEQUENCE [LARGE SCALE GENOMIC DNA]</scope>
    <source>
        <strain evidence="3">CGMCC 4.7466</strain>
    </source>
</reference>
<dbReference type="NCBIfam" id="TIGR04183">
    <property type="entry name" value="Por_Secre_tail"/>
    <property type="match status" value="1"/>
</dbReference>
<name>A0ABV9T2N9_9BACT</name>
<protein>
    <submittedName>
        <fullName evidence="2">Zinc-dependent metalloprotease</fullName>
    </submittedName>
</protein>
<evidence type="ECO:0000313" key="2">
    <source>
        <dbReference type="EMBL" id="MFC4872723.1"/>
    </source>
</evidence>
<dbReference type="InterPro" id="IPR024079">
    <property type="entry name" value="MetalloPept_cat_dom_sf"/>
</dbReference>